<comment type="caution">
    <text evidence="1">The sequence shown here is derived from an EMBL/GenBank/DDBJ whole genome shotgun (WGS) entry which is preliminary data.</text>
</comment>
<dbReference type="EMBL" id="BPLR01013780">
    <property type="protein sequence ID" value="GIY63725.1"/>
    <property type="molecule type" value="Genomic_DNA"/>
</dbReference>
<evidence type="ECO:0000313" key="1">
    <source>
        <dbReference type="EMBL" id="GIY63725.1"/>
    </source>
</evidence>
<keyword evidence="2" id="KW-1185">Reference proteome</keyword>
<reference evidence="1 2" key="1">
    <citation type="submission" date="2021-06" db="EMBL/GenBank/DDBJ databases">
        <title>Caerostris extrusa draft genome.</title>
        <authorList>
            <person name="Kono N."/>
            <person name="Arakawa K."/>
        </authorList>
    </citation>
    <scope>NUCLEOTIDE SEQUENCE [LARGE SCALE GENOMIC DNA]</scope>
</reference>
<organism evidence="1 2">
    <name type="scientific">Caerostris extrusa</name>
    <name type="common">Bark spider</name>
    <name type="synonym">Caerostris bankana</name>
    <dbReference type="NCBI Taxonomy" id="172846"/>
    <lineage>
        <taxon>Eukaryota</taxon>
        <taxon>Metazoa</taxon>
        <taxon>Ecdysozoa</taxon>
        <taxon>Arthropoda</taxon>
        <taxon>Chelicerata</taxon>
        <taxon>Arachnida</taxon>
        <taxon>Araneae</taxon>
        <taxon>Araneomorphae</taxon>
        <taxon>Entelegynae</taxon>
        <taxon>Araneoidea</taxon>
        <taxon>Araneidae</taxon>
        <taxon>Caerostris</taxon>
    </lineage>
</organism>
<dbReference type="AlphaFoldDB" id="A0AAV4V188"/>
<protein>
    <submittedName>
        <fullName evidence="1">Uncharacterized protein</fullName>
    </submittedName>
</protein>
<name>A0AAV4V188_CAEEX</name>
<proteinExistence type="predicted"/>
<gene>
    <name evidence="1" type="ORF">CEXT_684981</name>
</gene>
<evidence type="ECO:0000313" key="2">
    <source>
        <dbReference type="Proteomes" id="UP001054945"/>
    </source>
</evidence>
<dbReference type="Proteomes" id="UP001054945">
    <property type="component" value="Unassembled WGS sequence"/>
</dbReference>
<sequence length="103" mass="11723">MPDNPFKRGENTSQFHTLPCPERGFHHLFLFGAQVNGPRRPHCLGVGKRPHRPLCHGGRQNEGNQPGVEERELRDALEKWFAMCDWDVGIFPSGFNCIVWVTG</sequence>
<accession>A0AAV4V188</accession>